<dbReference type="EMBL" id="ML996571">
    <property type="protein sequence ID" value="KAF2758572.1"/>
    <property type="molecule type" value="Genomic_DNA"/>
</dbReference>
<dbReference type="PANTHER" id="PTHR46093">
    <property type="entry name" value="ACYL-COA-BINDING DOMAIN-CONTAINING PROTEIN 5"/>
    <property type="match status" value="1"/>
</dbReference>
<feature type="compositionally biased region" description="Low complexity" evidence="3">
    <location>
        <begin position="19"/>
        <end position="36"/>
    </location>
</feature>
<evidence type="ECO:0000313" key="6">
    <source>
        <dbReference type="Proteomes" id="UP000799437"/>
    </source>
</evidence>
<dbReference type="AlphaFoldDB" id="A0A6A6W6T4"/>
<feature type="region of interest" description="Disordered" evidence="3">
    <location>
        <begin position="1"/>
        <end position="55"/>
    </location>
</feature>
<dbReference type="InterPro" id="IPR015915">
    <property type="entry name" value="Kelch-typ_b-propeller"/>
</dbReference>
<evidence type="ECO:0000256" key="3">
    <source>
        <dbReference type="SAM" id="MobiDB-lite"/>
    </source>
</evidence>
<dbReference type="PANTHER" id="PTHR46093:SF18">
    <property type="entry name" value="FIBRONECTIN TYPE-III DOMAIN-CONTAINING PROTEIN"/>
    <property type="match status" value="1"/>
</dbReference>
<gene>
    <name evidence="5" type="ORF">EJ05DRAFT_531639</name>
</gene>
<evidence type="ECO:0000313" key="5">
    <source>
        <dbReference type="EMBL" id="KAF2758572.1"/>
    </source>
</evidence>
<dbReference type="GeneID" id="54490094"/>
<keyword evidence="2" id="KW-0677">Repeat</keyword>
<feature type="domain" description="BTB" evidence="4">
    <location>
        <begin position="517"/>
        <end position="583"/>
    </location>
</feature>
<dbReference type="SMART" id="SM00225">
    <property type="entry name" value="BTB"/>
    <property type="match status" value="1"/>
</dbReference>
<dbReference type="Pfam" id="PF24681">
    <property type="entry name" value="Kelch_KLHDC2_KLHL20_DRC7"/>
    <property type="match status" value="1"/>
</dbReference>
<dbReference type="InterPro" id="IPR000210">
    <property type="entry name" value="BTB/POZ_dom"/>
</dbReference>
<dbReference type="Gene3D" id="3.30.710.10">
    <property type="entry name" value="Potassium Channel Kv1.1, Chain A"/>
    <property type="match status" value="1"/>
</dbReference>
<protein>
    <recommendedName>
        <fullName evidence="4">BTB domain-containing protein</fullName>
    </recommendedName>
</protein>
<proteinExistence type="predicted"/>
<dbReference type="SUPFAM" id="SSF54695">
    <property type="entry name" value="POZ domain"/>
    <property type="match status" value="1"/>
</dbReference>
<feature type="compositionally biased region" description="Acidic residues" evidence="3">
    <location>
        <begin position="724"/>
        <end position="740"/>
    </location>
</feature>
<dbReference type="Proteomes" id="UP000799437">
    <property type="component" value="Unassembled WGS sequence"/>
</dbReference>
<keyword evidence="1" id="KW-0880">Kelch repeat</keyword>
<evidence type="ECO:0000259" key="4">
    <source>
        <dbReference type="PROSITE" id="PS50097"/>
    </source>
</evidence>
<name>A0A6A6W6T4_9PEZI</name>
<dbReference type="Gene3D" id="2.120.10.80">
    <property type="entry name" value="Kelch-type beta propeller"/>
    <property type="match status" value="1"/>
</dbReference>
<dbReference type="SUPFAM" id="SSF117281">
    <property type="entry name" value="Kelch motif"/>
    <property type="match status" value="1"/>
</dbReference>
<accession>A0A6A6W6T4</accession>
<sequence>MDRPPTSISPYPASSATTAPHPQALLASPSSASAQPNTSNLMSISPSRARKSSDDTYRPKIITTVGAKPACLVNASVTYVGNDQIYAFGGFDQYTDEVYNHVLRLNLVTRQWNLVDNYGDIPGVRMGHTTTLWKGDKLLVFGGENEHRSYLFDVIIFNLKTATWQQPELNGPAPKGRARHSAVIYDDKLFITGGMAGEETSHVLDDICYLDLKTWTWSKSYRFVSRYDHSSWIYNGRIWVYGGIGEDMERTSEIWWLDLEGTPAYEGPLSYGTGNRWMLSPRAQRHRFSQGLLQSASSTTGYAANSSSVQTSAAQVPSRNSTVAPGTISSLRFVSSPHLPAQNVGTHFHVFSSGSLLDFATPASFVSSYETSLSSLDLDTMRWQKLADGKDLFSPNYRWQYCTMNEDGTQAWLLGCPTDANTTVEGAGEYLSDVLSVDLRKLGLLGNNLTMESRLDNPRMSISSDSNIRSHLSGIGADFARAFDQPPENGSSGADFVVTAERDDDFADDITMDGDAHNIVVANPSKPIHVHRLILTTRWPHFARLYASGMLEYQNKKLHLPEPYSAVRSFLYYLYTDSIATPPPTPANPQPSPTLADVAGMLVMSNIYDMPRLRLLCVNRLGKELDVEHAAIIWERAGTANEEWLRQRAATFCMLHWGRVVRTEGFRTLGRKSLMELCEETADAEGRVVGGDELEAVGGFGARFGSEGGHSRKRSSVAGALTGDEADGEEDGEDEGMDVN</sequence>
<evidence type="ECO:0000256" key="2">
    <source>
        <dbReference type="ARBA" id="ARBA00022737"/>
    </source>
</evidence>
<dbReference type="CDD" id="cd14733">
    <property type="entry name" value="BACK"/>
    <property type="match status" value="1"/>
</dbReference>
<evidence type="ECO:0000256" key="1">
    <source>
        <dbReference type="ARBA" id="ARBA00022441"/>
    </source>
</evidence>
<dbReference type="Pfam" id="PF00651">
    <property type="entry name" value="BTB"/>
    <property type="match status" value="1"/>
</dbReference>
<organism evidence="5 6">
    <name type="scientific">Pseudovirgaria hyperparasitica</name>
    <dbReference type="NCBI Taxonomy" id="470096"/>
    <lineage>
        <taxon>Eukaryota</taxon>
        <taxon>Fungi</taxon>
        <taxon>Dikarya</taxon>
        <taxon>Ascomycota</taxon>
        <taxon>Pezizomycotina</taxon>
        <taxon>Dothideomycetes</taxon>
        <taxon>Dothideomycetes incertae sedis</taxon>
        <taxon>Acrospermales</taxon>
        <taxon>Acrospermaceae</taxon>
        <taxon>Pseudovirgaria</taxon>
    </lineage>
</organism>
<dbReference type="InterPro" id="IPR011333">
    <property type="entry name" value="SKP1/BTB/POZ_sf"/>
</dbReference>
<dbReference type="OrthoDB" id="432528at2759"/>
<dbReference type="RefSeq" id="XP_033601023.1">
    <property type="nucleotide sequence ID" value="XM_033749040.1"/>
</dbReference>
<reference evidence="5" key="1">
    <citation type="journal article" date="2020" name="Stud. Mycol.">
        <title>101 Dothideomycetes genomes: a test case for predicting lifestyles and emergence of pathogens.</title>
        <authorList>
            <person name="Haridas S."/>
            <person name="Albert R."/>
            <person name="Binder M."/>
            <person name="Bloem J."/>
            <person name="Labutti K."/>
            <person name="Salamov A."/>
            <person name="Andreopoulos B."/>
            <person name="Baker S."/>
            <person name="Barry K."/>
            <person name="Bills G."/>
            <person name="Bluhm B."/>
            <person name="Cannon C."/>
            <person name="Castanera R."/>
            <person name="Culley D."/>
            <person name="Daum C."/>
            <person name="Ezra D."/>
            <person name="Gonzalez J."/>
            <person name="Henrissat B."/>
            <person name="Kuo A."/>
            <person name="Liang C."/>
            <person name="Lipzen A."/>
            <person name="Lutzoni F."/>
            <person name="Magnuson J."/>
            <person name="Mondo S."/>
            <person name="Nolan M."/>
            <person name="Ohm R."/>
            <person name="Pangilinan J."/>
            <person name="Park H.-J."/>
            <person name="Ramirez L."/>
            <person name="Alfaro M."/>
            <person name="Sun H."/>
            <person name="Tritt A."/>
            <person name="Yoshinaga Y."/>
            <person name="Zwiers L.-H."/>
            <person name="Turgeon B."/>
            <person name="Goodwin S."/>
            <person name="Spatafora J."/>
            <person name="Crous P."/>
            <person name="Grigoriev I."/>
        </authorList>
    </citation>
    <scope>NUCLEOTIDE SEQUENCE</scope>
    <source>
        <strain evidence="5">CBS 121739</strain>
    </source>
</reference>
<feature type="compositionally biased region" description="Polar residues" evidence="3">
    <location>
        <begin position="37"/>
        <end position="46"/>
    </location>
</feature>
<feature type="compositionally biased region" description="Polar residues" evidence="3">
    <location>
        <begin position="1"/>
        <end position="18"/>
    </location>
</feature>
<feature type="region of interest" description="Disordered" evidence="3">
    <location>
        <begin position="702"/>
        <end position="740"/>
    </location>
</feature>
<keyword evidence="6" id="KW-1185">Reference proteome</keyword>
<dbReference type="PROSITE" id="PS50097">
    <property type="entry name" value="BTB"/>
    <property type="match status" value="1"/>
</dbReference>